<gene>
    <name evidence="2" type="ORF">NAV_LOCUS8384</name>
</gene>
<dbReference type="Proteomes" id="UP000276991">
    <property type="component" value="Unassembled WGS sequence"/>
</dbReference>
<organism evidence="2 3">
    <name type="scientific">Acanthocheilonema viteae</name>
    <name type="common">Filarial nematode worm</name>
    <name type="synonym">Dipetalonema viteae</name>
    <dbReference type="NCBI Taxonomy" id="6277"/>
    <lineage>
        <taxon>Eukaryota</taxon>
        <taxon>Metazoa</taxon>
        <taxon>Ecdysozoa</taxon>
        <taxon>Nematoda</taxon>
        <taxon>Chromadorea</taxon>
        <taxon>Rhabditida</taxon>
        <taxon>Spirurina</taxon>
        <taxon>Spiruromorpha</taxon>
        <taxon>Filarioidea</taxon>
        <taxon>Onchocercidae</taxon>
        <taxon>Acanthocheilonema</taxon>
    </lineage>
</organism>
<dbReference type="PROSITE" id="PS50229">
    <property type="entry name" value="WH1"/>
    <property type="match status" value="1"/>
</dbReference>
<name>A0A498SW85_ACAVI</name>
<dbReference type="InterPro" id="IPR000697">
    <property type="entry name" value="WH1/EVH1_dom"/>
</dbReference>
<feature type="domain" description="WH1" evidence="1">
    <location>
        <begin position="1"/>
        <end position="110"/>
    </location>
</feature>
<evidence type="ECO:0000313" key="3">
    <source>
        <dbReference type="Proteomes" id="UP000276991"/>
    </source>
</evidence>
<evidence type="ECO:0000259" key="1">
    <source>
        <dbReference type="PROSITE" id="PS50229"/>
    </source>
</evidence>
<keyword evidence="3" id="KW-1185">Reference proteome</keyword>
<dbReference type="EMBL" id="UPTC01002532">
    <property type="protein sequence ID" value="VBB33593.1"/>
    <property type="molecule type" value="Genomic_DNA"/>
</dbReference>
<dbReference type="InterPro" id="IPR011993">
    <property type="entry name" value="PH-like_dom_sf"/>
</dbReference>
<sequence>MIIDRFWAELFRLSSNRTQWNILYPSLLSITVDEMPSRKHDVNCKAIRLLVKNESGIVIEQILDASNRITRVSSCFAYWHHHGETYGINVVSADDCDRFYRLIKSYYETSNCTLRDINPTSSTSSSVQAIVIPAYITQIFDIDKGIINNRNGSFMECIIKLTQNGASIRFKGMDFSLNLARY</sequence>
<dbReference type="AlphaFoldDB" id="A0A498SW85"/>
<dbReference type="OrthoDB" id="5855462at2759"/>
<reference evidence="2 3" key="1">
    <citation type="submission" date="2018-08" db="EMBL/GenBank/DDBJ databases">
        <authorList>
            <person name="Laetsch R D."/>
            <person name="Stevens L."/>
            <person name="Kumar S."/>
            <person name="Blaxter L. M."/>
        </authorList>
    </citation>
    <scope>NUCLEOTIDE SEQUENCE [LARGE SCALE GENOMIC DNA]</scope>
</reference>
<protein>
    <recommendedName>
        <fullName evidence="1">WH1 domain-containing protein</fullName>
    </recommendedName>
</protein>
<dbReference type="Gene3D" id="2.30.29.30">
    <property type="entry name" value="Pleckstrin-homology domain (PH domain)/Phosphotyrosine-binding domain (PTB)"/>
    <property type="match status" value="1"/>
</dbReference>
<accession>A0A498SW85</accession>
<evidence type="ECO:0000313" key="2">
    <source>
        <dbReference type="EMBL" id="VBB33593.1"/>
    </source>
</evidence>
<proteinExistence type="predicted"/>
<dbReference type="SUPFAM" id="SSF50729">
    <property type="entry name" value="PH domain-like"/>
    <property type="match status" value="1"/>
</dbReference>